<dbReference type="Gene3D" id="2.80.10.50">
    <property type="match status" value="1"/>
</dbReference>
<dbReference type="PROSITE" id="PS50231">
    <property type="entry name" value="RICIN_B_LECTIN"/>
    <property type="match status" value="1"/>
</dbReference>
<evidence type="ECO:0000256" key="1">
    <source>
        <dbReference type="SAM" id="MobiDB-lite"/>
    </source>
</evidence>
<gene>
    <name evidence="3" type="ORF">RQC66_36290</name>
</gene>
<dbReference type="InterPro" id="IPR013324">
    <property type="entry name" value="RNA_pol_sigma_r3/r4-like"/>
</dbReference>
<feature type="region of interest" description="Disordered" evidence="1">
    <location>
        <begin position="314"/>
        <end position="337"/>
    </location>
</feature>
<dbReference type="InterPro" id="IPR000772">
    <property type="entry name" value="Ricin_B_lectin"/>
</dbReference>
<dbReference type="Pfam" id="PF14200">
    <property type="entry name" value="RicinB_lectin_2"/>
    <property type="match status" value="1"/>
</dbReference>
<reference evidence="4" key="1">
    <citation type="submission" date="2023-07" db="EMBL/GenBank/DDBJ databases">
        <title>Draft genome sequence of the endophytic actinobacterium Streptomyces justiciae WPN32, a potential antibiotic producer.</title>
        <authorList>
            <person name="Yasawong M."/>
            <person name="Pana W."/>
            <person name="Ganta P."/>
            <person name="Santapan N."/>
            <person name="Songngamsuk T."/>
            <person name="Phatcharaharikarn M."/>
            <person name="Kerdtoob S."/>
            <person name="Nantapong N."/>
        </authorList>
    </citation>
    <scope>NUCLEOTIDE SEQUENCE [LARGE SCALE GENOMIC DNA]</scope>
    <source>
        <strain evidence="4">WPN32</strain>
    </source>
</reference>
<dbReference type="InterPro" id="IPR036388">
    <property type="entry name" value="WH-like_DNA-bd_sf"/>
</dbReference>
<evidence type="ECO:0000313" key="4">
    <source>
        <dbReference type="Proteomes" id="UP001257948"/>
    </source>
</evidence>
<organism evidence="3 4">
    <name type="scientific">Streptomyces justiciae</name>
    <dbReference type="NCBI Taxonomy" id="2780140"/>
    <lineage>
        <taxon>Bacteria</taxon>
        <taxon>Bacillati</taxon>
        <taxon>Actinomycetota</taxon>
        <taxon>Actinomycetes</taxon>
        <taxon>Kitasatosporales</taxon>
        <taxon>Streptomycetaceae</taxon>
        <taxon>Streptomyces</taxon>
    </lineage>
</organism>
<evidence type="ECO:0000313" key="3">
    <source>
        <dbReference type="EMBL" id="MDT7846189.1"/>
    </source>
</evidence>
<sequence>MSEHSAQQAGTADAPASGVPSADVSAVRAYAGAFCGEQHAAADLAAEVLAHAPQHPGPTGRLDLLAAVRRTADAWVRQERAALLRPGFRSWAQRAADTFGPVDTLRRVEHTSLLLAAFATLPDQARAALWLCRAEQGETALAAEVLGTTEEFAESMAESARARLADGFLRLRAEHTEDARCVHYGTMLGAIARGTHRETPDDLRRHLDGCRFCAHDFTLLHTLTSGAPEELRALLVDQVLVWGGPAYRTARQPETAPVAPREPEPETATPPAPEPARRRRPVLAVAIAVVVTAVATTAALKLLGDDSTAQAANAATAPSVSAPAPTASPTPSPSAGASIATLTLENTATGRCVAADAGSSFDNVPRTATCAEGPTQQWNLVPSGKNTYALEHVASKFCLDIAGDRVTGDPMQLRPCAYQQGDDAPYPKDQAFLLKTRADGTFTLVCQDNQDIAVGVRDGEVRMLVTAGSGEAIRFQATADLTKALGG</sequence>
<feature type="compositionally biased region" description="Low complexity" evidence="1">
    <location>
        <begin position="314"/>
        <end position="325"/>
    </location>
</feature>
<dbReference type="Proteomes" id="UP001257948">
    <property type="component" value="Unassembled WGS sequence"/>
</dbReference>
<dbReference type="RefSeq" id="WP_314206578.1">
    <property type="nucleotide sequence ID" value="NZ_JAVTLL010000032.1"/>
</dbReference>
<feature type="domain" description="Ricin B lectin" evidence="2">
    <location>
        <begin position="342"/>
        <end position="412"/>
    </location>
</feature>
<accession>A0ABU3M3V9</accession>
<evidence type="ECO:0000259" key="2">
    <source>
        <dbReference type="Pfam" id="PF14200"/>
    </source>
</evidence>
<dbReference type="Gene3D" id="1.10.10.10">
    <property type="entry name" value="Winged helix-like DNA-binding domain superfamily/Winged helix DNA-binding domain"/>
    <property type="match status" value="1"/>
</dbReference>
<dbReference type="CDD" id="cd00161">
    <property type="entry name" value="beta-trefoil_Ricin-like"/>
    <property type="match status" value="1"/>
</dbReference>
<feature type="region of interest" description="Disordered" evidence="1">
    <location>
        <begin position="250"/>
        <end position="278"/>
    </location>
</feature>
<name>A0ABU3M3V9_9ACTN</name>
<protein>
    <submittedName>
        <fullName evidence="3">RICIN domain-containing protein</fullName>
    </submittedName>
</protein>
<dbReference type="InterPro" id="IPR035992">
    <property type="entry name" value="Ricin_B-like_lectins"/>
</dbReference>
<keyword evidence="4" id="KW-1185">Reference proteome</keyword>
<dbReference type="SUPFAM" id="SSF50370">
    <property type="entry name" value="Ricin B-like lectins"/>
    <property type="match status" value="1"/>
</dbReference>
<proteinExistence type="predicted"/>
<dbReference type="SUPFAM" id="SSF88659">
    <property type="entry name" value="Sigma3 and sigma4 domains of RNA polymerase sigma factors"/>
    <property type="match status" value="1"/>
</dbReference>
<comment type="caution">
    <text evidence="3">The sequence shown here is derived from an EMBL/GenBank/DDBJ whole genome shotgun (WGS) entry which is preliminary data.</text>
</comment>
<dbReference type="EMBL" id="JAVTLL010000032">
    <property type="protein sequence ID" value="MDT7846189.1"/>
    <property type="molecule type" value="Genomic_DNA"/>
</dbReference>